<dbReference type="PROSITE" id="PS00134">
    <property type="entry name" value="TRYPSIN_HIS"/>
    <property type="match status" value="2"/>
</dbReference>
<dbReference type="AlphaFoldDB" id="A0A8T0BQL4"/>
<dbReference type="InterPro" id="IPR001314">
    <property type="entry name" value="Peptidase_S1A"/>
</dbReference>
<comment type="catalytic activity">
    <reaction evidence="8">
        <text>Preferential cleavage: Arg-|-Xaa, Lys-|-Xaa.</text>
        <dbReference type="EC" id="3.4.21.4"/>
    </reaction>
</comment>
<evidence type="ECO:0000256" key="1">
    <source>
        <dbReference type="ARBA" id="ARBA00004239"/>
    </source>
</evidence>
<evidence type="ECO:0000313" key="13">
    <source>
        <dbReference type="Proteomes" id="UP000606274"/>
    </source>
</evidence>
<sequence>MFLSISIFLFFVLPLCGGMESGIIGGKEAKPHSRPYIVSVQIDKHHKCGGLLIRKDYVLTAAHCFDNIEYSGKKQLEVVLGAHNISRKEHQQQRIEVQKYIMHPCYRKNERPNDIMLLKLKSNAKLNKAVKVIALPEEDESIPANQLCLIAGWGKTAQNSAESSVLKEATLKVQFNFECRNIWKDRFLADSMICTVSDGKKAFCQGDSGSPLICGNEPIGIAAYTFGGNCLNRKFPEERKSMLLSSVFVWWSTDMLFTISLVVLSVIHSCGGMESSIIGGKVAIPHSRPYMVSVQNDKKHKCGGLLIRKNYVLTAAHCADNIEYSGKGQLEVVLGAHNISKKEHEQQRIKVKKCIKHPCYRKDERANDIMLLKLKSNAKLNKNVTVIALPKEDKDIPANRLCSIAGWGKTAQNSAASNVLKEVTLKIMSNSECKDAWQMYFDSYNMICTNVDGKNAFCQGDSGSPLICDNQPQGIAAYTFSGNCLNDKYPEVYMKISSFLPWIKQVIG</sequence>
<evidence type="ECO:0000256" key="2">
    <source>
        <dbReference type="ARBA" id="ARBA00022670"/>
    </source>
</evidence>
<proteinExistence type="predicted"/>
<dbReference type="Gene3D" id="2.40.10.10">
    <property type="entry name" value="Trypsin-like serine proteases"/>
    <property type="match status" value="2"/>
</dbReference>
<name>A0A8T0BQL4_SILME</name>
<comment type="caution">
    <text evidence="12">The sequence shown here is derived from an EMBL/GenBank/DDBJ whole genome shotgun (WGS) entry which is preliminary data.</text>
</comment>
<evidence type="ECO:0000259" key="11">
    <source>
        <dbReference type="PROSITE" id="PS50240"/>
    </source>
</evidence>
<evidence type="ECO:0000256" key="9">
    <source>
        <dbReference type="ARBA" id="ARBA00038868"/>
    </source>
</evidence>
<dbReference type="CDD" id="cd00190">
    <property type="entry name" value="Tryp_SPc"/>
    <property type="match status" value="2"/>
</dbReference>
<evidence type="ECO:0000313" key="12">
    <source>
        <dbReference type="EMBL" id="KAF7709304.1"/>
    </source>
</evidence>
<keyword evidence="4" id="KW-0378">Hydrolase</keyword>
<dbReference type="EC" id="3.4.21.4" evidence="9"/>
<keyword evidence="5" id="KW-0720">Serine protease</keyword>
<protein>
    <recommendedName>
        <fullName evidence="9">trypsin</fullName>
        <ecNumber evidence="9">3.4.21.4</ecNumber>
    </recommendedName>
</protein>
<dbReference type="InterPro" id="IPR018114">
    <property type="entry name" value="TRYPSIN_HIS"/>
</dbReference>
<evidence type="ECO:0000256" key="5">
    <source>
        <dbReference type="ARBA" id="ARBA00022825"/>
    </source>
</evidence>
<dbReference type="Proteomes" id="UP000606274">
    <property type="component" value="Unassembled WGS sequence"/>
</dbReference>
<dbReference type="GO" id="GO:0006508">
    <property type="term" value="P:proteolysis"/>
    <property type="evidence" value="ECO:0007669"/>
    <property type="project" value="UniProtKB-KW"/>
</dbReference>
<evidence type="ECO:0000256" key="10">
    <source>
        <dbReference type="SAM" id="SignalP"/>
    </source>
</evidence>
<keyword evidence="2" id="KW-0645">Protease</keyword>
<gene>
    <name evidence="12" type="ORF">HF521_016154</name>
</gene>
<evidence type="ECO:0000256" key="6">
    <source>
        <dbReference type="ARBA" id="ARBA00023145"/>
    </source>
</evidence>
<dbReference type="InterPro" id="IPR001254">
    <property type="entry name" value="Trypsin_dom"/>
</dbReference>
<comment type="subcellular location">
    <subcellularLocation>
        <location evidence="1">Secreted</location>
        <location evidence="1">Extracellular space</location>
    </subcellularLocation>
</comment>
<feature type="signal peptide" evidence="10">
    <location>
        <begin position="1"/>
        <end position="18"/>
    </location>
</feature>
<dbReference type="Pfam" id="PF00089">
    <property type="entry name" value="Trypsin"/>
    <property type="match status" value="2"/>
</dbReference>
<dbReference type="FunFam" id="2.40.10.10:FF:000120">
    <property type="entry name" value="Putative serine protease"/>
    <property type="match status" value="1"/>
</dbReference>
<keyword evidence="7" id="KW-1015">Disulfide bond</keyword>
<dbReference type="PROSITE" id="PS50240">
    <property type="entry name" value="TRYPSIN_DOM"/>
    <property type="match status" value="2"/>
</dbReference>
<keyword evidence="3 10" id="KW-0732">Signal</keyword>
<evidence type="ECO:0000256" key="4">
    <source>
        <dbReference type="ARBA" id="ARBA00022801"/>
    </source>
</evidence>
<evidence type="ECO:0000256" key="3">
    <source>
        <dbReference type="ARBA" id="ARBA00022729"/>
    </source>
</evidence>
<dbReference type="SUPFAM" id="SSF50494">
    <property type="entry name" value="Trypsin-like serine proteases"/>
    <property type="match status" value="2"/>
</dbReference>
<feature type="domain" description="Peptidase S1" evidence="11">
    <location>
        <begin position="23"/>
        <end position="257"/>
    </location>
</feature>
<dbReference type="PANTHER" id="PTHR24271">
    <property type="entry name" value="KALLIKREIN-RELATED"/>
    <property type="match status" value="1"/>
</dbReference>
<dbReference type="FunFam" id="2.40.10.10:FF:000005">
    <property type="entry name" value="Serine protease 37"/>
    <property type="match status" value="1"/>
</dbReference>
<dbReference type="InterPro" id="IPR043504">
    <property type="entry name" value="Peptidase_S1_PA_chymotrypsin"/>
</dbReference>
<evidence type="ECO:0000256" key="8">
    <source>
        <dbReference type="ARBA" id="ARBA00036320"/>
    </source>
</evidence>
<reference evidence="12" key="1">
    <citation type="submission" date="2020-08" db="EMBL/GenBank/DDBJ databases">
        <title>Chromosome-level assembly of Southern catfish (Silurus meridionalis) provides insights into visual adaptation to the nocturnal and benthic lifestyles.</title>
        <authorList>
            <person name="Zhang Y."/>
            <person name="Wang D."/>
            <person name="Peng Z."/>
        </authorList>
    </citation>
    <scope>NUCLEOTIDE SEQUENCE</scope>
    <source>
        <strain evidence="12">SWU-2019-XX</strain>
        <tissue evidence="12">Muscle</tissue>
    </source>
</reference>
<feature type="chain" id="PRO_5035841033" description="trypsin" evidence="10">
    <location>
        <begin position="19"/>
        <end position="508"/>
    </location>
</feature>
<dbReference type="GO" id="GO:0005576">
    <property type="term" value="C:extracellular region"/>
    <property type="evidence" value="ECO:0007669"/>
    <property type="project" value="UniProtKB-SubCell"/>
</dbReference>
<dbReference type="EMBL" id="JABFDY010000003">
    <property type="protein sequence ID" value="KAF7709304.1"/>
    <property type="molecule type" value="Genomic_DNA"/>
</dbReference>
<keyword evidence="13" id="KW-1185">Reference proteome</keyword>
<accession>A0A8T0BQL4</accession>
<feature type="domain" description="Peptidase S1" evidence="11">
    <location>
        <begin position="277"/>
        <end position="508"/>
    </location>
</feature>
<dbReference type="PRINTS" id="PR00722">
    <property type="entry name" value="CHYMOTRYPSIN"/>
</dbReference>
<dbReference type="PANTHER" id="PTHR24271:SF80">
    <property type="entry name" value="GRANZYME 3, TANDEM DUPLICATE 1-RELATED"/>
    <property type="match status" value="1"/>
</dbReference>
<dbReference type="GO" id="GO:0004252">
    <property type="term" value="F:serine-type endopeptidase activity"/>
    <property type="evidence" value="ECO:0007669"/>
    <property type="project" value="UniProtKB-EC"/>
</dbReference>
<organism evidence="12 13">
    <name type="scientific">Silurus meridionalis</name>
    <name type="common">Southern catfish</name>
    <name type="synonym">Silurus soldatovi meridionalis</name>
    <dbReference type="NCBI Taxonomy" id="175797"/>
    <lineage>
        <taxon>Eukaryota</taxon>
        <taxon>Metazoa</taxon>
        <taxon>Chordata</taxon>
        <taxon>Craniata</taxon>
        <taxon>Vertebrata</taxon>
        <taxon>Euteleostomi</taxon>
        <taxon>Actinopterygii</taxon>
        <taxon>Neopterygii</taxon>
        <taxon>Teleostei</taxon>
        <taxon>Ostariophysi</taxon>
        <taxon>Siluriformes</taxon>
        <taxon>Siluridae</taxon>
        <taxon>Silurus</taxon>
    </lineage>
</organism>
<dbReference type="InterPro" id="IPR009003">
    <property type="entry name" value="Peptidase_S1_PA"/>
</dbReference>
<keyword evidence="6" id="KW-0865">Zymogen</keyword>
<evidence type="ECO:0000256" key="7">
    <source>
        <dbReference type="ARBA" id="ARBA00023157"/>
    </source>
</evidence>
<dbReference type="SMART" id="SM00020">
    <property type="entry name" value="Tryp_SPc"/>
    <property type="match status" value="2"/>
</dbReference>